<keyword evidence="5 7" id="KW-0456">Lyase</keyword>
<dbReference type="NCBIfam" id="TIGR01472">
    <property type="entry name" value="gmd"/>
    <property type="match status" value="1"/>
</dbReference>
<evidence type="ECO:0000313" key="9">
    <source>
        <dbReference type="EMBL" id="OGC92017.1"/>
    </source>
</evidence>
<dbReference type="HAMAP" id="MF_00955">
    <property type="entry name" value="GDP_Man_dehydratase"/>
    <property type="match status" value="1"/>
</dbReference>
<dbReference type="GO" id="GO:0042351">
    <property type="term" value="P:'de novo' GDP-L-fucose biosynthetic process"/>
    <property type="evidence" value="ECO:0007669"/>
    <property type="project" value="TreeGrafter"/>
</dbReference>
<dbReference type="EC" id="4.2.1.47" evidence="4 7"/>
<protein>
    <recommendedName>
        <fullName evidence="4 7">GDP-mannose 4,6-dehydratase</fullName>
        <ecNumber evidence="4 7">4.2.1.47</ecNumber>
    </recommendedName>
    <alternativeName>
        <fullName evidence="7">GDP-D-mannose dehydratase</fullName>
    </alternativeName>
</protein>
<sequence length="348" mass="39472">MKKALITGITGQDGSYLAELLLKKGYKVYGLHRRSSNPNTARIDHLYDNPRYPYFYTVYGDLSESSSVARVIEEVEPDEIYNLAAQSQVHVSFELPEYTANVTGLGALRVLETLRKLKAKTRYYQASSSEMFGRVLETPQRETTPFNPLSPYGASKAFAYYVTRLYRDSYKLFAANGILFNHESPRRGENFVSRKISLGLSKIRVGLMDKLRLGNLDSRRDWGFSKDYVEAMHKIIGHKQPDDFVIATGQTHSIREFVEEAGRVLGMRIVWQGKGMGEKGVNDKNGKVVVEVASEFFRPSDVVFLKGDSTKAKRELGWKPKTTFKELVEIMVSADYNLAKRMSRIAAF</sequence>
<evidence type="ECO:0000256" key="5">
    <source>
        <dbReference type="ARBA" id="ARBA00023239"/>
    </source>
</evidence>
<dbReference type="PANTHER" id="PTHR43715:SF1">
    <property type="entry name" value="GDP-MANNOSE 4,6 DEHYDRATASE"/>
    <property type="match status" value="1"/>
</dbReference>
<gene>
    <name evidence="7" type="primary">gmd</name>
    <name evidence="9" type="ORF">A2876_03870</name>
</gene>
<organism evidence="9 10">
    <name type="scientific">Candidatus Amesbacteria bacterium RIFCSPHIGHO2_01_FULL_48_32b</name>
    <dbReference type="NCBI Taxonomy" id="1797253"/>
    <lineage>
        <taxon>Bacteria</taxon>
        <taxon>Candidatus Amesiibacteriota</taxon>
    </lineage>
</organism>
<proteinExistence type="inferred from homology"/>
<name>A0A1F4YDF0_9BACT</name>
<comment type="catalytic activity">
    <reaction evidence="1 7">
        <text>GDP-alpha-D-mannose = GDP-4-dehydro-alpha-D-rhamnose + H2O</text>
        <dbReference type="Rhea" id="RHEA:23820"/>
        <dbReference type="ChEBI" id="CHEBI:15377"/>
        <dbReference type="ChEBI" id="CHEBI:57527"/>
        <dbReference type="ChEBI" id="CHEBI:57964"/>
        <dbReference type="EC" id="4.2.1.47"/>
    </reaction>
</comment>
<evidence type="ECO:0000256" key="3">
    <source>
        <dbReference type="ARBA" id="ARBA00009263"/>
    </source>
</evidence>
<evidence type="ECO:0000256" key="2">
    <source>
        <dbReference type="ARBA" id="ARBA00001937"/>
    </source>
</evidence>
<comment type="function">
    <text evidence="6 7">Catalyzes the conversion of GDP-D-mannose to GDP-4-dehydro-6-deoxy-D-mannose.</text>
</comment>
<reference evidence="9 10" key="1">
    <citation type="journal article" date="2016" name="Nat. Commun.">
        <title>Thousands of microbial genomes shed light on interconnected biogeochemical processes in an aquifer system.</title>
        <authorList>
            <person name="Anantharaman K."/>
            <person name="Brown C.T."/>
            <person name="Hug L.A."/>
            <person name="Sharon I."/>
            <person name="Castelle C.J."/>
            <person name="Probst A.J."/>
            <person name="Thomas B.C."/>
            <person name="Singh A."/>
            <person name="Wilkins M.J."/>
            <person name="Karaoz U."/>
            <person name="Brodie E.L."/>
            <person name="Williams K.H."/>
            <person name="Hubbard S.S."/>
            <person name="Banfield J.F."/>
        </authorList>
    </citation>
    <scope>NUCLEOTIDE SEQUENCE [LARGE SCALE GENOMIC DNA]</scope>
</reference>
<dbReference type="InterPro" id="IPR006368">
    <property type="entry name" value="GDP_Man_deHydtase"/>
</dbReference>
<comment type="caution">
    <text evidence="7">Lacks conserved residue(s) required for the propagation of feature annotation.</text>
</comment>
<dbReference type="GO" id="GO:0008446">
    <property type="term" value="F:GDP-mannose 4,6-dehydratase activity"/>
    <property type="evidence" value="ECO:0007669"/>
    <property type="project" value="UniProtKB-UniRule"/>
</dbReference>
<dbReference type="InterPro" id="IPR016040">
    <property type="entry name" value="NAD(P)-bd_dom"/>
</dbReference>
<dbReference type="Gene3D" id="3.40.50.720">
    <property type="entry name" value="NAD(P)-binding Rossmann-like Domain"/>
    <property type="match status" value="1"/>
</dbReference>
<dbReference type="PANTHER" id="PTHR43715">
    <property type="entry name" value="GDP-MANNOSE 4,6-DEHYDRATASE"/>
    <property type="match status" value="1"/>
</dbReference>
<evidence type="ECO:0000256" key="4">
    <source>
        <dbReference type="ARBA" id="ARBA00011989"/>
    </source>
</evidence>
<keyword evidence="7" id="KW-0521">NADP</keyword>
<dbReference type="InterPro" id="IPR036291">
    <property type="entry name" value="NAD(P)-bd_dom_sf"/>
</dbReference>
<dbReference type="Pfam" id="PF16363">
    <property type="entry name" value="GDP_Man_Dehyd"/>
    <property type="match status" value="1"/>
</dbReference>
<dbReference type="Gene3D" id="3.90.25.10">
    <property type="entry name" value="UDP-galactose 4-epimerase, domain 1"/>
    <property type="match status" value="1"/>
</dbReference>
<evidence type="ECO:0000256" key="7">
    <source>
        <dbReference type="HAMAP-Rule" id="MF_00955"/>
    </source>
</evidence>
<accession>A0A1F4YDF0</accession>
<dbReference type="EMBL" id="MEXH01000024">
    <property type="protein sequence ID" value="OGC92017.1"/>
    <property type="molecule type" value="Genomic_DNA"/>
</dbReference>
<evidence type="ECO:0000256" key="6">
    <source>
        <dbReference type="ARBA" id="ARBA00059383"/>
    </source>
</evidence>
<dbReference type="Proteomes" id="UP000178176">
    <property type="component" value="Unassembled WGS sequence"/>
</dbReference>
<dbReference type="FunFam" id="3.40.50.720:FF:000924">
    <property type="entry name" value="GDP-mannose 4,6 dehydratase"/>
    <property type="match status" value="1"/>
</dbReference>
<evidence type="ECO:0000256" key="1">
    <source>
        <dbReference type="ARBA" id="ARBA00000188"/>
    </source>
</evidence>
<dbReference type="CDD" id="cd05260">
    <property type="entry name" value="GDP_MD_SDR_e"/>
    <property type="match status" value="1"/>
</dbReference>
<comment type="cofactor">
    <cofactor evidence="2 7">
        <name>NADP(+)</name>
        <dbReference type="ChEBI" id="CHEBI:58349"/>
    </cofactor>
</comment>
<evidence type="ECO:0000313" key="10">
    <source>
        <dbReference type="Proteomes" id="UP000178176"/>
    </source>
</evidence>
<comment type="similarity">
    <text evidence="3 7">Belongs to the NAD(P)-dependent epimerase/dehydratase family. GDP-mannose 4,6-dehydratase subfamily.</text>
</comment>
<feature type="binding site" evidence="7">
    <location>
        <position position="123"/>
    </location>
    <ligand>
        <name>NADP(+)</name>
        <dbReference type="ChEBI" id="CHEBI:58349"/>
    </ligand>
</feature>
<feature type="domain" description="NAD(P)-binding" evidence="8">
    <location>
        <begin position="5"/>
        <end position="331"/>
    </location>
</feature>
<dbReference type="SUPFAM" id="SSF51735">
    <property type="entry name" value="NAD(P)-binding Rossmann-fold domains"/>
    <property type="match status" value="1"/>
</dbReference>
<dbReference type="AlphaFoldDB" id="A0A1F4YDF0"/>
<evidence type="ECO:0000259" key="8">
    <source>
        <dbReference type="Pfam" id="PF16363"/>
    </source>
</evidence>
<comment type="caution">
    <text evidence="9">The sequence shown here is derived from an EMBL/GenBank/DDBJ whole genome shotgun (WGS) entry which is preliminary data.</text>
</comment>
<dbReference type="GO" id="GO:0070401">
    <property type="term" value="F:NADP+ binding"/>
    <property type="evidence" value="ECO:0007669"/>
    <property type="project" value="UniProtKB-UniRule"/>
</dbReference>